<dbReference type="Pfam" id="PF13426">
    <property type="entry name" value="PAS_9"/>
    <property type="match status" value="2"/>
</dbReference>
<evidence type="ECO:0000256" key="7">
    <source>
        <dbReference type="ARBA" id="ARBA00022777"/>
    </source>
</evidence>
<proteinExistence type="predicted"/>
<dbReference type="SUPFAM" id="SSF52172">
    <property type="entry name" value="CheY-like"/>
    <property type="match status" value="2"/>
</dbReference>
<protein>
    <recommendedName>
        <fullName evidence="3">histidine kinase</fullName>
        <ecNumber evidence="3">2.7.13.3</ecNumber>
    </recommendedName>
</protein>
<dbReference type="InterPro" id="IPR013655">
    <property type="entry name" value="PAS_fold_3"/>
</dbReference>
<dbReference type="EC" id="2.7.13.3" evidence="3"/>
<dbReference type="Gene3D" id="1.10.287.130">
    <property type="match status" value="1"/>
</dbReference>
<dbReference type="PROSITE" id="PS50112">
    <property type="entry name" value="PAS"/>
    <property type="match status" value="2"/>
</dbReference>
<reference evidence="18 19" key="1">
    <citation type="submission" date="2019-02" db="EMBL/GenBank/DDBJ databases">
        <title>Deep-cultivation of Planctomycetes and their phenomic and genomic characterization uncovers novel biology.</title>
        <authorList>
            <person name="Wiegand S."/>
            <person name="Jogler M."/>
            <person name="Boedeker C."/>
            <person name="Pinto D."/>
            <person name="Vollmers J."/>
            <person name="Rivas-Marin E."/>
            <person name="Kohn T."/>
            <person name="Peeters S.H."/>
            <person name="Heuer A."/>
            <person name="Rast P."/>
            <person name="Oberbeckmann S."/>
            <person name="Bunk B."/>
            <person name="Jeske O."/>
            <person name="Meyerdierks A."/>
            <person name="Storesund J.E."/>
            <person name="Kallscheuer N."/>
            <person name="Luecker S."/>
            <person name="Lage O.M."/>
            <person name="Pohl T."/>
            <person name="Merkel B.J."/>
            <person name="Hornburger P."/>
            <person name="Mueller R.-W."/>
            <person name="Bruemmer F."/>
            <person name="Labrenz M."/>
            <person name="Spormann A.M."/>
            <person name="Op den Camp H."/>
            <person name="Overmann J."/>
            <person name="Amann R."/>
            <person name="Jetten M.S.M."/>
            <person name="Mascher T."/>
            <person name="Medema M.H."/>
            <person name="Devos D.P."/>
            <person name="Kaster A.-K."/>
            <person name="Ovreas L."/>
            <person name="Rohde M."/>
            <person name="Galperin M.Y."/>
            <person name="Jogler C."/>
        </authorList>
    </citation>
    <scope>NUCLEOTIDE SEQUENCE [LARGE SCALE GENOMIC DNA]</scope>
    <source>
        <strain evidence="18 19">CA12</strain>
    </source>
</reference>
<dbReference type="Pfam" id="PF01590">
    <property type="entry name" value="GAF"/>
    <property type="match status" value="1"/>
</dbReference>
<comment type="catalytic activity">
    <reaction evidence="1">
        <text>ATP + protein L-histidine = ADP + protein N-phospho-L-histidine.</text>
        <dbReference type="EC" id="2.7.13.3"/>
    </reaction>
</comment>
<dbReference type="InterPro" id="IPR003594">
    <property type="entry name" value="HATPase_dom"/>
</dbReference>
<feature type="domain" description="Response regulatory" evidence="15">
    <location>
        <begin position="1266"/>
        <end position="1383"/>
    </location>
</feature>
<dbReference type="PANTHER" id="PTHR43047">
    <property type="entry name" value="TWO-COMPONENT HISTIDINE PROTEIN KINASE"/>
    <property type="match status" value="1"/>
</dbReference>
<keyword evidence="4 12" id="KW-0597">Phosphoprotein</keyword>
<dbReference type="PRINTS" id="PR00344">
    <property type="entry name" value="BCTRLSENSOR"/>
</dbReference>
<evidence type="ECO:0000256" key="2">
    <source>
        <dbReference type="ARBA" id="ARBA00004370"/>
    </source>
</evidence>
<dbReference type="PROSITE" id="PS50110">
    <property type="entry name" value="RESPONSE_REGULATORY"/>
    <property type="match status" value="2"/>
</dbReference>
<evidence type="ECO:0000313" key="18">
    <source>
        <dbReference type="EMBL" id="QDT16197.1"/>
    </source>
</evidence>
<evidence type="ECO:0000256" key="9">
    <source>
        <dbReference type="ARBA" id="ARBA00023012"/>
    </source>
</evidence>
<dbReference type="InterPro" id="IPR011006">
    <property type="entry name" value="CheY-like_superfamily"/>
</dbReference>
<evidence type="ECO:0000256" key="5">
    <source>
        <dbReference type="ARBA" id="ARBA00022679"/>
    </source>
</evidence>
<evidence type="ECO:0000313" key="19">
    <source>
        <dbReference type="Proteomes" id="UP000318741"/>
    </source>
</evidence>
<sequence length="1406" mass="155736">MASSKRSRSDKPQSPDKVEQPETGCRLSSTVPLPENESERIAALRRYQILDTLPEQDFDDLTALASQLCGTPIALISLVDANRQWFKSKVGIEADQTPREIAFCTHAILNREVFVVPDARQDPRFAGNPLVTGEPRIRFYAGAPLITSDGFALGTLCAIDRQPRDLRPDQVAGLQRLARQVVTQLELRRQMKQLEAQHRVTRILAESASLEEAAAQMLDVICRCLNWDLGELWTVSPGSGEMLCVCQYPQTDSAFTEATGRSRFRCGAGLPGRVWQGAEPVWIESLSAERTFMRASAAGGEGLQSAVGVPVVVDDVVRGTIAFFSRESQPRSQERIDQLVSFALQIGQLVKGKEAELARREMERFALGTVDGLASQIAIIDESGRILAVNRAWRNFAQANDAPDRDGVGVDANYLEVCDRAAGLKSGGAAEVAAGIRAVLSGRRDGFEIEYPCHAPQERRWFTARVTRFAGDGPTRAVISHENITNRKLAEAALKRSEERFQRIAANVPGLVFQAIRQADGHFVFPYISDGGRELLQRSSDERHVTTQQLLEAIHPDDRPSFDRSMAEAADELKPWNWEGRILSPSGQVRWVYGAARPQPLPAGAVSYDGLLIDITERKQAAEDLLLLKFVLEQSHTGIVIADARQKDCPLIYANRPFEQMTGYAADEVLGSNCRFLQGKGTDPQAVAQLRESVRTGVECRVVIRNYRKDGTPFWNELRVSPVRDRFGKLTHFVGLQNDITERKRSEKAQERLARYNQLLLESTAEGIYGIDLSGNLTFLNPSAAAILGLEDCNVLGESSHALMHHSRSDGSPYPVDDCPISHTLQTGGVVRVDDEVFWRKDGTSFPVACVASPIIEDGKVEGAVVAFSDITERKRVQRDLQAAKEAAEVANHAKSHFLANMSHELRTPLNAVIGYSEMLQEDAEDMGHQELVPDLQKISAAGKHLLSLINDVLDLSKIEAGKMTVYCETFGIVAMIQEIADMVEPLVQKNRNRLEFNVPDDVGSMHADVTKVKQSLYNLLNNAAKFSDGGEIRFDVRRETQDDRDWIVFRVADTGIGMTDRQLERLFRPFSQADESTTRRFGGTGLGLALTKRFCQLMGGDISVASEYGHGSVFSIRLPATPESHPPVAETAIEQSSHGPDGGPRALIVDDDPDARDLLSRFFRQRGFRVELASNGDEALDAARRWNPAVITLDVMMPRMDGWATLAALKADEELAEIPVIMVTIVSEKGIGYALGAAEYLTKPVDRQRLSAVLRKLRVQHLVNDVLVVDDDEVTRATLRKVFQELDTRVVEAANGRAALEQIQRVPPQLIVLDLVMPVMDGFEFLDELRRVPQMQDVPVVVLTAKDLTSEERSQLSGKVEQIFSKVSWNREDLLLELRRIVEGFHGQTATSEESNKGSLQQAIQ</sequence>
<evidence type="ECO:0000259" key="17">
    <source>
        <dbReference type="PROSITE" id="PS50113"/>
    </source>
</evidence>
<dbReference type="InterPro" id="IPR036890">
    <property type="entry name" value="HATPase_C_sf"/>
</dbReference>
<dbReference type="CDD" id="cd00082">
    <property type="entry name" value="HisKA"/>
    <property type="match status" value="1"/>
</dbReference>
<dbReference type="GO" id="GO:0000155">
    <property type="term" value="F:phosphorelay sensor kinase activity"/>
    <property type="evidence" value="ECO:0007669"/>
    <property type="project" value="InterPro"/>
</dbReference>
<dbReference type="RefSeq" id="WP_145359060.1">
    <property type="nucleotide sequence ID" value="NZ_CP036265.1"/>
</dbReference>
<keyword evidence="9" id="KW-0902">Two-component regulatory system</keyword>
<evidence type="ECO:0000256" key="11">
    <source>
        <dbReference type="ARBA" id="ARBA00023306"/>
    </source>
</evidence>
<feature type="region of interest" description="Disordered" evidence="13">
    <location>
        <begin position="1"/>
        <end position="33"/>
    </location>
</feature>
<feature type="domain" description="PAC" evidence="17">
    <location>
        <begin position="576"/>
        <end position="627"/>
    </location>
</feature>
<dbReference type="KEGG" id="acaf:CA12_22970"/>
<dbReference type="InterPro" id="IPR000014">
    <property type="entry name" value="PAS"/>
</dbReference>
<dbReference type="InterPro" id="IPR001610">
    <property type="entry name" value="PAC"/>
</dbReference>
<feature type="domain" description="PAC" evidence="17">
    <location>
        <begin position="696"/>
        <end position="752"/>
    </location>
</feature>
<dbReference type="InterPro" id="IPR035965">
    <property type="entry name" value="PAS-like_dom_sf"/>
</dbReference>
<dbReference type="InterPro" id="IPR001789">
    <property type="entry name" value="Sig_transdc_resp-reg_receiver"/>
</dbReference>
<dbReference type="GO" id="GO:0009927">
    <property type="term" value="F:histidine phosphotransfer kinase activity"/>
    <property type="evidence" value="ECO:0007669"/>
    <property type="project" value="TreeGrafter"/>
</dbReference>
<dbReference type="SUPFAM" id="SSF55785">
    <property type="entry name" value="PYP-like sensor domain (PAS domain)"/>
    <property type="match status" value="4"/>
</dbReference>
<evidence type="ECO:0000256" key="4">
    <source>
        <dbReference type="ARBA" id="ARBA00022553"/>
    </source>
</evidence>
<feature type="domain" description="PAC" evidence="17">
    <location>
        <begin position="832"/>
        <end position="883"/>
    </location>
</feature>
<evidence type="ECO:0000259" key="15">
    <source>
        <dbReference type="PROSITE" id="PS50110"/>
    </source>
</evidence>
<feature type="modified residue" description="4-aspartylphosphate" evidence="12">
    <location>
        <position position="1315"/>
    </location>
</feature>
<feature type="domain" description="Response regulatory" evidence="15">
    <location>
        <begin position="1146"/>
        <end position="1259"/>
    </location>
</feature>
<feature type="compositionally biased region" description="Basic and acidic residues" evidence="13">
    <location>
        <begin position="7"/>
        <end position="20"/>
    </location>
</feature>
<dbReference type="EMBL" id="CP036265">
    <property type="protein sequence ID" value="QDT16197.1"/>
    <property type="molecule type" value="Genomic_DNA"/>
</dbReference>
<feature type="domain" description="Histidine kinase" evidence="14">
    <location>
        <begin position="901"/>
        <end position="1123"/>
    </location>
</feature>
<dbReference type="NCBIfam" id="TIGR00229">
    <property type="entry name" value="sensory_box"/>
    <property type="match status" value="3"/>
</dbReference>
<dbReference type="FunFam" id="3.30.565.10:FF:000010">
    <property type="entry name" value="Sensor histidine kinase RcsC"/>
    <property type="match status" value="1"/>
</dbReference>
<dbReference type="SMART" id="SM00065">
    <property type="entry name" value="GAF"/>
    <property type="match status" value="2"/>
</dbReference>
<evidence type="ECO:0000256" key="8">
    <source>
        <dbReference type="ARBA" id="ARBA00022840"/>
    </source>
</evidence>
<dbReference type="SUPFAM" id="SSF47384">
    <property type="entry name" value="Homodimeric domain of signal transducing histidine kinase"/>
    <property type="match status" value="1"/>
</dbReference>
<dbReference type="Pfam" id="PF13185">
    <property type="entry name" value="GAF_2"/>
    <property type="match status" value="1"/>
</dbReference>
<keyword evidence="5 18" id="KW-0808">Transferase</keyword>
<keyword evidence="10" id="KW-0472">Membrane</keyword>
<dbReference type="OrthoDB" id="9793421at2"/>
<dbReference type="PANTHER" id="PTHR43047:SF72">
    <property type="entry name" value="OSMOSENSING HISTIDINE PROTEIN KINASE SLN1"/>
    <property type="match status" value="1"/>
</dbReference>
<dbReference type="Proteomes" id="UP000318741">
    <property type="component" value="Chromosome"/>
</dbReference>
<evidence type="ECO:0000259" key="14">
    <source>
        <dbReference type="PROSITE" id="PS50109"/>
    </source>
</evidence>
<dbReference type="InterPro" id="IPR005467">
    <property type="entry name" value="His_kinase_dom"/>
</dbReference>
<dbReference type="SMART" id="SM00086">
    <property type="entry name" value="PAC"/>
    <property type="match status" value="3"/>
</dbReference>
<dbReference type="SMART" id="SM00448">
    <property type="entry name" value="REC"/>
    <property type="match status" value="2"/>
</dbReference>
<feature type="domain" description="PAS" evidence="16">
    <location>
        <begin position="760"/>
        <end position="799"/>
    </location>
</feature>
<keyword evidence="7 18" id="KW-0418">Kinase</keyword>
<dbReference type="InterPro" id="IPR000700">
    <property type="entry name" value="PAS-assoc_C"/>
</dbReference>
<dbReference type="Pfam" id="PF02518">
    <property type="entry name" value="HATPase_c"/>
    <property type="match status" value="1"/>
</dbReference>
<dbReference type="InterPro" id="IPR036097">
    <property type="entry name" value="HisK_dim/P_sf"/>
</dbReference>
<gene>
    <name evidence="18" type="primary">luxQ_3</name>
    <name evidence="18" type="ORF">CA12_22970</name>
</gene>
<dbReference type="Pfam" id="PF00512">
    <property type="entry name" value="HisKA"/>
    <property type="match status" value="1"/>
</dbReference>
<dbReference type="InterPro" id="IPR004358">
    <property type="entry name" value="Sig_transdc_His_kin-like_C"/>
</dbReference>
<dbReference type="SMART" id="SM00091">
    <property type="entry name" value="PAS"/>
    <property type="match status" value="3"/>
</dbReference>
<dbReference type="Gene3D" id="3.30.450.20">
    <property type="entry name" value="PAS domain"/>
    <property type="match status" value="4"/>
</dbReference>
<evidence type="ECO:0000256" key="10">
    <source>
        <dbReference type="ARBA" id="ARBA00023136"/>
    </source>
</evidence>
<dbReference type="Gene3D" id="3.40.50.2300">
    <property type="match status" value="2"/>
</dbReference>
<accession>A0A517P9Z4</accession>
<dbReference type="PROSITE" id="PS50113">
    <property type="entry name" value="PAC"/>
    <property type="match status" value="3"/>
</dbReference>
<dbReference type="Pfam" id="PF00072">
    <property type="entry name" value="Response_reg"/>
    <property type="match status" value="2"/>
</dbReference>
<keyword evidence="19" id="KW-1185">Reference proteome</keyword>
<evidence type="ECO:0000256" key="13">
    <source>
        <dbReference type="SAM" id="MobiDB-lite"/>
    </source>
</evidence>
<evidence type="ECO:0000259" key="16">
    <source>
        <dbReference type="PROSITE" id="PS50112"/>
    </source>
</evidence>
<keyword evidence="8" id="KW-0067">ATP-binding</keyword>
<dbReference type="InterPro" id="IPR003661">
    <property type="entry name" value="HisK_dim/P_dom"/>
</dbReference>
<dbReference type="Gene3D" id="3.30.565.10">
    <property type="entry name" value="Histidine kinase-like ATPase, C-terminal domain"/>
    <property type="match status" value="1"/>
</dbReference>
<evidence type="ECO:0000256" key="12">
    <source>
        <dbReference type="PROSITE-ProRule" id="PRU00169"/>
    </source>
</evidence>
<dbReference type="CDD" id="cd00130">
    <property type="entry name" value="PAS"/>
    <property type="match status" value="3"/>
</dbReference>
<dbReference type="SMART" id="SM00388">
    <property type="entry name" value="HisKA"/>
    <property type="match status" value="1"/>
</dbReference>
<comment type="subcellular location">
    <subcellularLocation>
        <location evidence="2">Membrane</location>
    </subcellularLocation>
</comment>
<dbReference type="CDD" id="cd16922">
    <property type="entry name" value="HATPase_EvgS-ArcB-TorS-like"/>
    <property type="match status" value="1"/>
</dbReference>
<dbReference type="SUPFAM" id="SSF55874">
    <property type="entry name" value="ATPase domain of HSP90 chaperone/DNA topoisomerase II/histidine kinase"/>
    <property type="match status" value="1"/>
</dbReference>
<dbReference type="GO" id="GO:0005886">
    <property type="term" value="C:plasma membrane"/>
    <property type="evidence" value="ECO:0007669"/>
    <property type="project" value="TreeGrafter"/>
</dbReference>
<dbReference type="InterPro" id="IPR029016">
    <property type="entry name" value="GAF-like_dom_sf"/>
</dbReference>
<organism evidence="18 19">
    <name type="scientific">Alienimonas californiensis</name>
    <dbReference type="NCBI Taxonomy" id="2527989"/>
    <lineage>
        <taxon>Bacteria</taxon>
        <taxon>Pseudomonadati</taxon>
        <taxon>Planctomycetota</taxon>
        <taxon>Planctomycetia</taxon>
        <taxon>Planctomycetales</taxon>
        <taxon>Planctomycetaceae</taxon>
        <taxon>Alienimonas</taxon>
    </lineage>
</organism>
<dbReference type="GO" id="GO:0005524">
    <property type="term" value="F:ATP binding"/>
    <property type="evidence" value="ECO:0007669"/>
    <property type="project" value="UniProtKB-KW"/>
</dbReference>
<keyword evidence="11" id="KW-0131">Cell cycle</keyword>
<dbReference type="Gene3D" id="3.30.450.40">
    <property type="match status" value="2"/>
</dbReference>
<dbReference type="PROSITE" id="PS50109">
    <property type="entry name" value="HIS_KIN"/>
    <property type="match status" value="1"/>
</dbReference>
<dbReference type="InterPro" id="IPR003018">
    <property type="entry name" value="GAF"/>
</dbReference>
<dbReference type="SUPFAM" id="SSF55781">
    <property type="entry name" value="GAF domain-like"/>
    <property type="match status" value="2"/>
</dbReference>
<dbReference type="CDD" id="cd17574">
    <property type="entry name" value="REC_OmpR"/>
    <property type="match status" value="1"/>
</dbReference>
<evidence type="ECO:0000256" key="6">
    <source>
        <dbReference type="ARBA" id="ARBA00022741"/>
    </source>
</evidence>
<dbReference type="SMART" id="SM00387">
    <property type="entry name" value="HATPase_c"/>
    <property type="match status" value="1"/>
</dbReference>
<feature type="domain" description="PAS" evidence="16">
    <location>
        <begin position="624"/>
        <end position="701"/>
    </location>
</feature>
<dbReference type="Pfam" id="PF08447">
    <property type="entry name" value="PAS_3"/>
    <property type="match status" value="1"/>
</dbReference>
<dbReference type="FunFam" id="1.10.287.130:FF:000038">
    <property type="entry name" value="Sensory transduction histidine kinase"/>
    <property type="match status" value="1"/>
</dbReference>
<evidence type="ECO:0000256" key="3">
    <source>
        <dbReference type="ARBA" id="ARBA00012438"/>
    </source>
</evidence>
<keyword evidence="6" id="KW-0547">Nucleotide-binding</keyword>
<evidence type="ECO:0000256" key="1">
    <source>
        <dbReference type="ARBA" id="ARBA00000085"/>
    </source>
</evidence>
<feature type="modified residue" description="4-aspartylphosphate" evidence="12">
    <location>
        <position position="1195"/>
    </location>
</feature>
<name>A0A517P9Z4_9PLAN</name>